<protein>
    <submittedName>
        <fullName evidence="1">Uncharacterized protein</fullName>
    </submittedName>
</protein>
<dbReference type="EMBL" id="JADEXP010000082">
    <property type="protein sequence ID" value="MBE9067221.1"/>
    <property type="molecule type" value="Genomic_DNA"/>
</dbReference>
<proteinExistence type="predicted"/>
<organism evidence="1 2">
    <name type="scientific">Leptolyngbya cf. ectocarpi LEGE 11479</name>
    <dbReference type="NCBI Taxonomy" id="1828722"/>
    <lineage>
        <taxon>Bacteria</taxon>
        <taxon>Bacillati</taxon>
        <taxon>Cyanobacteriota</taxon>
        <taxon>Cyanophyceae</taxon>
        <taxon>Leptolyngbyales</taxon>
        <taxon>Leptolyngbyaceae</taxon>
        <taxon>Leptolyngbya group</taxon>
        <taxon>Leptolyngbya</taxon>
    </lineage>
</organism>
<comment type="caution">
    <text evidence="1">The sequence shown here is derived from an EMBL/GenBank/DDBJ whole genome shotgun (WGS) entry which is preliminary data.</text>
</comment>
<evidence type="ECO:0000313" key="2">
    <source>
        <dbReference type="Proteomes" id="UP000615026"/>
    </source>
</evidence>
<accession>A0A928X3S8</accession>
<dbReference type="Proteomes" id="UP000615026">
    <property type="component" value="Unassembled WGS sequence"/>
</dbReference>
<reference evidence="1" key="1">
    <citation type="submission" date="2020-10" db="EMBL/GenBank/DDBJ databases">
        <authorList>
            <person name="Castelo-Branco R."/>
            <person name="Eusebio N."/>
            <person name="Adriana R."/>
            <person name="Vieira A."/>
            <person name="Brugerolle De Fraissinette N."/>
            <person name="Rezende De Castro R."/>
            <person name="Schneider M.P."/>
            <person name="Vasconcelos V."/>
            <person name="Leao P.N."/>
        </authorList>
    </citation>
    <scope>NUCLEOTIDE SEQUENCE</scope>
    <source>
        <strain evidence="1">LEGE 11479</strain>
    </source>
</reference>
<dbReference type="AlphaFoldDB" id="A0A928X3S8"/>
<name>A0A928X3S8_LEPEC</name>
<sequence>MLCQYTVFSSKEAQIKLRIASWGDTISMDTDRVVIVTGTTLKMDEARSMAI</sequence>
<gene>
    <name evidence="1" type="ORF">IQ260_11190</name>
</gene>
<keyword evidence="2" id="KW-1185">Reference proteome</keyword>
<evidence type="ECO:0000313" key="1">
    <source>
        <dbReference type="EMBL" id="MBE9067221.1"/>
    </source>
</evidence>
<dbReference type="RefSeq" id="WP_193993188.1">
    <property type="nucleotide sequence ID" value="NZ_JADEXP010000082.1"/>
</dbReference>